<reference evidence="1" key="1">
    <citation type="submission" date="2014-09" db="EMBL/GenBank/DDBJ databases">
        <authorList>
            <person name="Magalhaes I.L.F."/>
            <person name="Oliveira U."/>
            <person name="Santos F.R."/>
            <person name="Vidigal T.H.D.A."/>
            <person name="Brescovit A.D."/>
            <person name="Santos A.J."/>
        </authorList>
    </citation>
    <scope>NUCLEOTIDE SEQUENCE</scope>
    <source>
        <tissue evidence="1">Shoot tissue taken approximately 20 cm above the soil surface</tissue>
    </source>
</reference>
<protein>
    <submittedName>
        <fullName evidence="1">Uncharacterized protein</fullName>
    </submittedName>
</protein>
<name>A0A0A9AJG3_ARUDO</name>
<evidence type="ECO:0000313" key="1">
    <source>
        <dbReference type="EMBL" id="JAD47217.1"/>
    </source>
</evidence>
<dbReference type="EMBL" id="GBRH01250678">
    <property type="protein sequence ID" value="JAD47217.1"/>
    <property type="molecule type" value="Transcribed_RNA"/>
</dbReference>
<accession>A0A0A9AJG3</accession>
<proteinExistence type="predicted"/>
<dbReference type="AlphaFoldDB" id="A0A0A9AJG3"/>
<sequence length="69" mass="8094">MYEEQKKAYQNQIDKSLRTDSLVNIYMIKGPKTESCGARLLHLLRGTMTKQRIPVKPCEWKTGRQQKIL</sequence>
<reference evidence="1" key="2">
    <citation type="journal article" date="2015" name="Data Brief">
        <title>Shoot transcriptome of the giant reed, Arundo donax.</title>
        <authorList>
            <person name="Barrero R.A."/>
            <person name="Guerrero F.D."/>
            <person name="Moolhuijzen P."/>
            <person name="Goolsby J.A."/>
            <person name="Tidwell J."/>
            <person name="Bellgard S.E."/>
            <person name="Bellgard M.I."/>
        </authorList>
    </citation>
    <scope>NUCLEOTIDE SEQUENCE</scope>
    <source>
        <tissue evidence="1">Shoot tissue taken approximately 20 cm above the soil surface</tissue>
    </source>
</reference>
<organism evidence="1">
    <name type="scientific">Arundo donax</name>
    <name type="common">Giant reed</name>
    <name type="synonym">Donax arundinaceus</name>
    <dbReference type="NCBI Taxonomy" id="35708"/>
    <lineage>
        <taxon>Eukaryota</taxon>
        <taxon>Viridiplantae</taxon>
        <taxon>Streptophyta</taxon>
        <taxon>Embryophyta</taxon>
        <taxon>Tracheophyta</taxon>
        <taxon>Spermatophyta</taxon>
        <taxon>Magnoliopsida</taxon>
        <taxon>Liliopsida</taxon>
        <taxon>Poales</taxon>
        <taxon>Poaceae</taxon>
        <taxon>PACMAD clade</taxon>
        <taxon>Arundinoideae</taxon>
        <taxon>Arundineae</taxon>
        <taxon>Arundo</taxon>
    </lineage>
</organism>